<dbReference type="OrthoDB" id="785244at2759"/>
<organism evidence="3 4">
    <name type="scientific">Papaver somniferum</name>
    <name type="common">Opium poppy</name>
    <dbReference type="NCBI Taxonomy" id="3469"/>
    <lineage>
        <taxon>Eukaryota</taxon>
        <taxon>Viridiplantae</taxon>
        <taxon>Streptophyta</taxon>
        <taxon>Embryophyta</taxon>
        <taxon>Tracheophyta</taxon>
        <taxon>Spermatophyta</taxon>
        <taxon>Magnoliopsida</taxon>
        <taxon>Ranunculales</taxon>
        <taxon>Papaveraceae</taxon>
        <taxon>Papaveroideae</taxon>
        <taxon>Papaver</taxon>
    </lineage>
</organism>
<evidence type="ECO:0000256" key="1">
    <source>
        <dbReference type="SAM" id="Phobius"/>
    </source>
</evidence>
<evidence type="ECO:0000313" key="3">
    <source>
        <dbReference type="EMBL" id="RZC57477.1"/>
    </source>
</evidence>
<keyword evidence="1" id="KW-0812">Transmembrane</keyword>
<keyword evidence="4" id="KW-1185">Reference proteome</keyword>
<sequence>MLSGHAIDIRGYARPNELLLEGPASELEDDEAEISGQVLYEASFEDLARNYIQYDSVIWVLISLLLVLAWGVGLIMLLYIPIRRYVLHKDFSSRRLYITPNEIVYKVTRPFFLPFLGVAKVEKRIPLTLVIGIIIEQGCLQSAYGLHTFRIESISHGRATPVDELQVQGISNPGYLRKVIVAEASKLILVGRGRKFSTDPWERESTSTRGGLVTSPFSSLKDFGGTLSDLVLFKLDDVIQSIKRIETLMEKKQILPEQS</sequence>
<dbReference type="Proteomes" id="UP000316621">
    <property type="component" value="Chromosome 4"/>
</dbReference>
<gene>
    <name evidence="3" type="ORF">C5167_004789</name>
</gene>
<evidence type="ECO:0000313" key="4">
    <source>
        <dbReference type="Proteomes" id="UP000316621"/>
    </source>
</evidence>
<feature type="domain" description="DUF7642" evidence="2">
    <location>
        <begin position="89"/>
        <end position="187"/>
    </location>
</feature>
<dbReference type="AlphaFoldDB" id="A0A4Y7J9I3"/>
<proteinExistence type="predicted"/>
<reference evidence="3 4" key="1">
    <citation type="journal article" date="2018" name="Science">
        <title>The opium poppy genome and morphinan production.</title>
        <authorList>
            <person name="Guo L."/>
            <person name="Winzer T."/>
            <person name="Yang X."/>
            <person name="Li Y."/>
            <person name="Ning Z."/>
            <person name="He Z."/>
            <person name="Teodor R."/>
            <person name="Lu Y."/>
            <person name="Bowser T.A."/>
            <person name="Graham I.A."/>
            <person name="Ye K."/>
        </authorList>
    </citation>
    <scope>NUCLEOTIDE SEQUENCE [LARGE SCALE GENOMIC DNA]</scope>
    <source>
        <strain evidence="4">cv. HN1</strain>
        <tissue evidence="3">Leaves</tissue>
    </source>
</reference>
<dbReference type="Gramene" id="RZC57477">
    <property type="protein sequence ID" value="RZC57477"/>
    <property type="gene ID" value="C5167_004789"/>
</dbReference>
<feature type="transmembrane region" description="Helical" evidence="1">
    <location>
        <begin position="57"/>
        <end position="80"/>
    </location>
</feature>
<evidence type="ECO:0000259" key="2">
    <source>
        <dbReference type="Pfam" id="PF24649"/>
    </source>
</evidence>
<protein>
    <recommendedName>
        <fullName evidence="2">DUF7642 domain-containing protein</fullName>
    </recommendedName>
</protein>
<dbReference type="PANTHER" id="PTHR35410">
    <property type="entry name" value="EXPRESSED PROTEIN"/>
    <property type="match status" value="1"/>
</dbReference>
<dbReference type="InterPro" id="IPR056059">
    <property type="entry name" value="DUF7642"/>
</dbReference>
<dbReference type="Pfam" id="PF24649">
    <property type="entry name" value="DUF7642"/>
    <property type="match status" value="1"/>
</dbReference>
<keyword evidence="1" id="KW-0472">Membrane</keyword>
<dbReference type="EMBL" id="CM010718">
    <property type="protein sequence ID" value="RZC57477.1"/>
    <property type="molecule type" value="Genomic_DNA"/>
</dbReference>
<name>A0A4Y7J9I3_PAPSO</name>
<accession>A0A4Y7J9I3</accession>
<dbReference type="PANTHER" id="PTHR35410:SF2">
    <property type="entry name" value="OS02G0640200 PROTEIN"/>
    <property type="match status" value="1"/>
</dbReference>
<keyword evidence="1" id="KW-1133">Transmembrane helix</keyword>